<accession>A0ACB7S1L4</accession>
<evidence type="ECO:0000313" key="2">
    <source>
        <dbReference type="Proteomes" id="UP000821845"/>
    </source>
</evidence>
<comment type="caution">
    <text evidence="1">The sequence shown here is derived from an EMBL/GenBank/DDBJ whole genome shotgun (WGS) entry which is preliminary data.</text>
</comment>
<keyword evidence="2" id="KW-1185">Reference proteome</keyword>
<proteinExistence type="predicted"/>
<organism evidence="1 2">
    <name type="scientific">Hyalomma asiaticum</name>
    <name type="common">Tick</name>
    <dbReference type="NCBI Taxonomy" id="266040"/>
    <lineage>
        <taxon>Eukaryota</taxon>
        <taxon>Metazoa</taxon>
        <taxon>Ecdysozoa</taxon>
        <taxon>Arthropoda</taxon>
        <taxon>Chelicerata</taxon>
        <taxon>Arachnida</taxon>
        <taxon>Acari</taxon>
        <taxon>Parasitiformes</taxon>
        <taxon>Ixodida</taxon>
        <taxon>Ixodoidea</taxon>
        <taxon>Ixodidae</taxon>
        <taxon>Hyalomminae</taxon>
        <taxon>Hyalomma</taxon>
    </lineage>
</organism>
<name>A0ACB7S1L4_HYAAI</name>
<dbReference type="Proteomes" id="UP000821845">
    <property type="component" value="Chromosome 7"/>
</dbReference>
<sequence>MARGAPMYSEWGYAKQDPKGRQLWEDAQELGLTLHTDPSSSSREGNSVCTATSPDLTFSKNVTDLKWTKSECNFASDHFILALIRRKMVKTHRARQPRTAGWDLFRDKREQFATDKIENRKVDKYPHTPR</sequence>
<gene>
    <name evidence="1" type="ORF">HPB50_021194</name>
</gene>
<evidence type="ECO:0000313" key="1">
    <source>
        <dbReference type="EMBL" id="KAH6926679.1"/>
    </source>
</evidence>
<reference evidence="1" key="1">
    <citation type="submission" date="2020-05" db="EMBL/GenBank/DDBJ databases">
        <title>Large-scale comparative analyses of tick genomes elucidate their genetic diversity and vector capacities.</title>
        <authorList>
            <person name="Jia N."/>
            <person name="Wang J."/>
            <person name="Shi W."/>
            <person name="Du L."/>
            <person name="Sun Y."/>
            <person name="Zhan W."/>
            <person name="Jiang J."/>
            <person name="Wang Q."/>
            <person name="Zhang B."/>
            <person name="Ji P."/>
            <person name="Sakyi L.B."/>
            <person name="Cui X."/>
            <person name="Yuan T."/>
            <person name="Jiang B."/>
            <person name="Yang W."/>
            <person name="Lam T.T.-Y."/>
            <person name="Chang Q."/>
            <person name="Ding S."/>
            <person name="Wang X."/>
            <person name="Zhu J."/>
            <person name="Ruan X."/>
            <person name="Zhao L."/>
            <person name="Wei J."/>
            <person name="Que T."/>
            <person name="Du C."/>
            <person name="Cheng J."/>
            <person name="Dai P."/>
            <person name="Han X."/>
            <person name="Huang E."/>
            <person name="Gao Y."/>
            <person name="Liu J."/>
            <person name="Shao H."/>
            <person name="Ye R."/>
            <person name="Li L."/>
            <person name="Wei W."/>
            <person name="Wang X."/>
            <person name="Wang C."/>
            <person name="Yang T."/>
            <person name="Huo Q."/>
            <person name="Li W."/>
            <person name="Guo W."/>
            <person name="Chen H."/>
            <person name="Zhou L."/>
            <person name="Ni X."/>
            <person name="Tian J."/>
            <person name="Zhou Y."/>
            <person name="Sheng Y."/>
            <person name="Liu T."/>
            <person name="Pan Y."/>
            <person name="Xia L."/>
            <person name="Li J."/>
            <person name="Zhao F."/>
            <person name="Cao W."/>
        </authorList>
    </citation>
    <scope>NUCLEOTIDE SEQUENCE</scope>
    <source>
        <strain evidence="1">Hyas-2018</strain>
    </source>
</reference>
<dbReference type="EMBL" id="CM023487">
    <property type="protein sequence ID" value="KAH6926679.1"/>
    <property type="molecule type" value="Genomic_DNA"/>
</dbReference>
<protein>
    <submittedName>
        <fullName evidence="1">Uncharacterized protein</fullName>
    </submittedName>
</protein>